<evidence type="ECO:0000256" key="1">
    <source>
        <dbReference type="SAM" id="MobiDB-lite"/>
    </source>
</evidence>
<feature type="region of interest" description="Disordered" evidence="1">
    <location>
        <begin position="1"/>
        <end position="44"/>
    </location>
</feature>
<protein>
    <submittedName>
        <fullName evidence="2">Uncharacterized protein</fullName>
    </submittedName>
</protein>
<dbReference type="AlphaFoldDB" id="A0A5J9VNW4"/>
<proteinExistence type="predicted"/>
<organism evidence="2 3">
    <name type="scientific">Eragrostis curvula</name>
    <name type="common">weeping love grass</name>
    <dbReference type="NCBI Taxonomy" id="38414"/>
    <lineage>
        <taxon>Eukaryota</taxon>
        <taxon>Viridiplantae</taxon>
        <taxon>Streptophyta</taxon>
        <taxon>Embryophyta</taxon>
        <taxon>Tracheophyta</taxon>
        <taxon>Spermatophyta</taxon>
        <taxon>Magnoliopsida</taxon>
        <taxon>Liliopsida</taxon>
        <taxon>Poales</taxon>
        <taxon>Poaceae</taxon>
        <taxon>PACMAD clade</taxon>
        <taxon>Chloridoideae</taxon>
        <taxon>Eragrostideae</taxon>
        <taxon>Eragrostidinae</taxon>
        <taxon>Eragrostis</taxon>
    </lineage>
</organism>
<sequence>MAINMPNLQGGKGPVRRRRTVPKSELALENEGDNSQERQVQVEKEKETRVLGRYELVETG</sequence>
<dbReference type="Gramene" id="TVU37271">
    <property type="protein sequence ID" value="TVU37271"/>
    <property type="gene ID" value="EJB05_10577"/>
</dbReference>
<gene>
    <name evidence="2" type="ORF">EJB05_10577</name>
</gene>
<evidence type="ECO:0000313" key="2">
    <source>
        <dbReference type="EMBL" id="TVU37271.1"/>
    </source>
</evidence>
<reference evidence="2 3" key="1">
    <citation type="journal article" date="2019" name="Sci. Rep.">
        <title>A high-quality genome of Eragrostis curvula grass provides insights into Poaceae evolution and supports new strategies to enhance forage quality.</title>
        <authorList>
            <person name="Carballo J."/>
            <person name="Santos B.A.C.M."/>
            <person name="Zappacosta D."/>
            <person name="Garbus I."/>
            <person name="Selva J.P."/>
            <person name="Gallo C.A."/>
            <person name="Diaz A."/>
            <person name="Albertini E."/>
            <person name="Caccamo M."/>
            <person name="Echenique V."/>
        </authorList>
    </citation>
    <scope>NUCLEOTIDE SEQUENCE [LARGE SCALE GENOMIC DNA]</scope>
    <source>
        <strain evidence="3">cv. Victoria</strain>
        <tissue evidence="2">Leaf</tissue>
    </source>
</reference>
<dbReference type="Proteomes" id="UP000324897">
    <property type="component" value="Chromosome 4"/>
</dbReference>
<comment type="caution">
    <text evidence="2">The sequence shown here is derived from an EMBL/GenBank/DDBJ whole genome shotgun (WGS) entry which is preliminary data.</text>
</comment>
<accession>A0A5J9VNW4</accession>
<keyword evidence="3" id="KW-1185">Reference proteome</keyword>
<name>A0A5J9VNW4_9POAL</name>
<feature type="non-terminal residue" evidence="2">
    <location>
        <position position="1"/>
    </location>
</feature>
<dbReference type="EMBL" id="RWGY01000007">
    <property type="protein sequence ID" value="TVU37271.1"/>
    <property type="molecule type" value="Genomic_DNA"/>
</dbReference>
<evidence type="ECO:0000313" key="3">
    <source>
        <dbReference type="Proteomes" id="UP000324897"/>
    </source>
</evidence>